<comment type="function">
    <text evidence="8">Involved in peptidoglycan biosynthesis. Transports lipid-linked peptidoglycan precursors from the inner to the outer leaflet of the cytoplasmic membrane.</text>
</comment>
<dbReference type="GO" id="GO:0034204">
    <property type="term" value="P:lipid translocation"/>
    <property type="evidence" value="ECO:0007669"/>
    <property type="project" value="TreeGrafter"/>
</dbReference>
<dbReference type="EMBL" id="PFGU01000050">
    <property type="protein sequence ID" value="PIW73355.1"/>
    <property type="molecule type" value="Genomic_DNA"/>
</dbReference>
<comment type="similarity">
    <text evidence="8">Belongs to the MurJ/MviN family.</text>
</comment>
<feature type="transmembrane region" description="Helical" evidence="9">
    <location>
        <begin position="325"/>
        <end position="342"/>
    </location>
</feature>
<dbReference type="InterPro" id="IPR051050">
    <property type="entry name" value="Lipid_II_flippase_MurJ/MviN"/>
</dbReference>
<protein>
    <recommendedName>
        <fullName evidence="8">Lipid II flippase</fullName>
    </recommendedName>
</protein>
<feature type="transmembrane region" description="Helical" evidence="9">
    <location>
        <begin position="423"/>
        <end position="445"/>
    </location>
</feature>
<feature type="transmembrane region" description="Helical" evidence="9">
    <location>
        <begin position="247"/>
        <end position="267"/>
    </location>
</feature>
<evidence type="ECO:0000256" key="5">
    <source>
        <dbReference type="ARBA" id="ARBA00022984"/>
    </source>
</evidence>
<accession>A0A2M7ICG9</accession>
<dbReference type="PANTHER" id="PTHR47019">
    <property type="entry name" value="LIPID II FLIPPASE MURJ"/>
    <property type="match status" value="1"/>
</dbReference>
<feature type="transmembrane region" description="Helical" evidence="9">
    <location>
        <begin position="287"/>
        <end position="305"/>
    </location>
</feature>
<feature type="transmembrane region" description="Helical" evidence="9">
    <location>
        <begin position="143"/>
        <end position="164"/>
    </location>
</feature>
<dbReference type="AlphaFoldDB" id="A0A2M7ICG9"/>
<feature type="transmembrane region" description="Helical" evidence="9">
    <location>
        <begin position="101"/>
        <end position="123"/>
    </location>
</feature>
<dbReference type="Pfam" id="PF03023">
    <property type="entry name" value="MurJ"/>
    <property type="match status" value="1"/>
</dbReference>
<dbReference type="GO" id="GO:0009252">
    <property type="term" value="P:peptidoglycan biosynthetic process"/>
    <property type="evidence" value="ECO:0007669"/>
    <property type="project" value="UniProtKB-UniRule"/>
</dbReference>
<evidence type="ECO:0000256" key="8">
    <source>
        <dbReference type="PIRNR" id="PIRNR002869"/>
    </source>
</evidence>
<organism evidence="10 11">
    <name type="scientific">Candidatus Roizmanbacteria bacterium CG_4_8_14_3_um_filter_34_9</name>
    <dbReference type="NCBI Taxonomy" id="1974832"/>
    <lineage>
        <taxon>Bacteria</taxon>
        <taxon>Candidatus Roizmaniibacteriota</taxon>
    </lineage>
</organism>
<feature type="transmembrane region" description="Helical" evidence="9">
    <location>
        <begin position="497"/>
        <end position="517"/>
    </location>
</feature>
<feature type="transmembrane region" description="Helical" evidence="9">
    <location>
        <begin position="176"/>
        <end position="199"/>
    </location>
</feature>
<dbReference type="PIRSF" id="PIRSF002869">
    <property type="entry name" value="MviN"/>
    <property type="match status" value="1"/>
</dbReference>
<keyword evidence="2 8" id="KW-1003">Cell membrane</keyword>
<dbReference type="GO" id="GO:0008360">
    <property type="term" value="P:regulation of cell shape"/>
    <property type="evidence" value="ECO:0007669"/>
    <property type="project" value="UniProtKB-UniRule"/>
</dbReference>
<dbReference type="InterPro" id="IPR004268">
    <property type="entry name" value="MurJ"/>
</dbReference>
<evidence type="ECO:0000256" key="1">
    <source>
        <dbReference type="ARBA" id="ARBA00004651"/>
    </source>
</evidence>
<evidence type="ECO:0000256" key="9">
    <source>
        <dbReference type="SAM" id="Phobius"/>
    </source>
</evidence>
<evidence type="ECO:0000256" key="6">
    <source>
        <dbReference type="ARBA" id="ARBA00022989"/>
    </source>
</evidence>
<dbReference type="GO" id="GO:0071555">
    <property type="term" value="P:cell wall organization"/>
    <property type="evidence" value="ECO:0007669"/>
    <property type="project" value="UniProtKB-UniRule"/>
</dbReference>
<dbReference type="PANTHER" id="PTHR47019:SF1">
    <property type="entry name" value="LIPID II FLIPPASE MURJ"/>
    <property type="match status" value="1"/>
</dbReference>
<comment type="subcellular location">
    <subcellularLocation>
        <location evidence="1">Cell membrane</location>
        <topology evidence="1">Multi-pass membrane protein</topology>
    </subcellularLocation>
</comment>
<keyword evidence="6 9" id="KW-1133">Transmembrane helix</keyword>
<dbReference type="NCBIfam" id="TIGR01695">
    <property type="entry name" value="murJ_mviN"/>
    <property type="match status" value="1"/>
</dbReference>
<gene>
    <name evidence="10" type="primary">mviN</name>
    <name evidence="10" type="ORF">CO005_01920</name>
</gene>
<keyword evidence="8" id="KW-0813">Transport</keyword>
<proteinExistence type="inferred from homology"/>
<dbReference type="GO" id="GO:0015648">
    <property type="term" value="F:lipid-linked peptidoglycan transporter activity"/>
    <property type="evidence" value="ECO:0007669"/>
    <property type="project" value="UniProtKB-UniRule"/>
</dbReference>
<name>A0A2M7ICG9_9BACT</name>
<comment type="caution">
    <text evidence="10">The sequence shown here is derived from an EMBL/GenBank/DDBJ whole genome shotgun (WGS) entry which is preliminary data.</text>
</comment>
<evidence type="ECO:0000256" key="7">
    <source>
        <dbReference type="ARBA" id="ARBA00023136"/>
    </source>
</evidence>
<feature type="transmembrane region" description="Helical" evidence="9">
    <location>
        <begin position="396"/>
        <end position="417"/>
    </location>
</feature>
<feature type="transmembrane region" description="Helical" evidence="9">
    <location>
        <begin position="457"/>
        <end position="477"/>
    </location>
</feature>
<evidence type="ECO:0000256" key="3">
    <source>
        <dbReference type="ARBA" id="ARBA00022692"/>
    </source>
</evidence>
<feature type="transmembrane region" description="Helical" evidence="9">
    <location>
        <begin position="70"/>
        <end position="89"/>
    </location>
</feature>
<keyword evidence="3 9" id="KW-0812">Transmembrane</keyword>
<evidence type="ECO:0000313" key="10">
    <source>
        <dbReference type="EMBL" id="PIW73355.1"/>
    </source>
</evidence>
<dbReference type="Proteomes" id="UP000230822">
    <property type="component" value="Unassembled WGS sequence"/>
</dbReference>
<evidence type="ECO:0000256" key="2">
    <source>
        <dbReference type="ARBA" id="ARBA00022475"/>
    </source>
</evidence>
<keyword evidence="7 8" id="KW-0472">Membrane</keyword>
<reference evidence="11" key="1">
    <citation type="submission" date="2017-09" db="EMBL/GenBank/DDBJ databases">
        <title>Depth-based differentiation of microbial function through sediment-hosted aquifers and enrichment of novel symbionts in the deep terrestrial subsurface.</title>
        <authorList>
            <person name="Probst A.J."/>
            <person name="Ladd B."/>
            <person name="Jarett J.K."/>
            <person name="Geller-Mcgrath D.E."/>
            <person name="Sieber C.M.K."/>
            <person name="Emerson J.B."/>
            <person name="Anantharaman K."/>
            <person name="Thomas B.C."/>
            <person name="Malmstrom R."/>
            <person name="Stieglmeier M."/>
            <person name="Klingl A."/>
            <person name="Woyke T."/>
            <person name="Ryan C.M."/>
            <person name="Banfield J.F."/>
        </authorList>
    </citation>
    <scope>NUCLEOTIDE SEQUENCE [LARGE SCALE GENOMIC DNA]</scope>
</reference>
<keyword evidence="4 8" id="KW-0133">Cell shape</keyword>
<feature type="transmembrane region" description="Helical" evidence="9">
    <location>
        <begin position="205"/>
        <end position="226"/>
    </location>
</feature>
<keyword evidence="8" id="KW-0961">Cell wall biogenesis/degradation</keyword>
<evidence type="ECO:0000256" key="4">
    <source>
        <dbReference type="ARBA" id="ARBA00022960"/>
    </source>
</evidence>
<keyword evidence="5 8" id="KW-0573">Peptidoglycan synthesis</keyword>
<evidence type="ECO:0000313" key="11">
    <source>
        <dbReference type="Proteomes" id="UP000230822"/>
    </source>
</evidence>
<feature type="transmembrane region" description="Helical" evidence="9">
    <location>
        <begin position="24"/>
        <end position="44"/>
    </location>
</feature>
<feature type="transmembrane region" description="Helical" evidence="9">
    <location>
        <begin position="362"/>
        <end position="384"/>
    </location>
</feature>
<dbReference type="PRINTS" id="PR01806">
    <property type="entry name" value="VIRFACTRMVIN"/>
</dbReference>
<sequence length="547" mass="63043">MYTNLVERLFKKTQDFIFTKQKSIFSSAVLLSFMIVLTSLSGFLRYRILSGYFNKEELDIFFASFRIPDIIFEILITGALTSTFIPIYVKYRANKKELSENISSIINLIFIFLTVFVVVVSLFLDKIIPALTPGYDLIKMEKIINLSRLLLLGQLPFFVLGNFLTGIGQANKTFFLSALAPVVYNIAIIVTTIFLYPTFFLFAPIWGVIIGAFLLFVIQIPLFFNSDFKYQFILKRTKGLSEFIKMVIPRAFTVIVAQIDATIDLTLTTFLGSGAYTFFYLAQHLQLLPVSVIGIAFGQASLPYLTEMFQEKKLEEFKKIISDSILNLFYLTIPIAFFFIFARTPLVRLFFGGQKFDWDSTVSTAVTLSYFSISLPFHGCYYFLTRCFYSMHDSRTPFYISIFSIFINTSLSLLSIFVFHLPVWSLALSFTVSIIINSSLLFIIISSRLNGLGLKTIFIEIGKMFFSGFLSAFFSYFSMKFLDGLIFDTSRTINVFLLLSVITLIHFILYLFLSWLFNIREIYLLTSLILKLKEYQKKFTEIYIQYE</sequence>
<dbReference type="GO" id="GO:0005886">
    <property type="term" value="C:plasma membrane"/>
    <property type="evidence" value="ECO:0007669"/>
    <property type="project" value="UniProtKB-SubCell"/>
</dbReference>